<organism evidence="2 3">
    <name type="scientific">Neoroseomonas lacus</name>
    <dbReference type="NCBI Taxonomy" id="287609"/>
    <lineage>
        <taxon>Bacteria</taxon>
        <taxon>Pseudomonadati</taxon>
        <taxon>Pseudomonadota</taxon>
        <taxon>Alphaproteobacteria</taxon>
        <taxon>Acetobacterales</taxon>
        <taxon>Acetobacteraceae</taxon>
        <taxon>Neoroseomonas</taxon>
    </lineage>
</organism>
<dbReference type="SUPFAM" id="SSF88713">
    <property type="entry name" value="Glycoside hydrolase/deacetylase"/>
    <property type="match status" value="1"/>
</dbReference>
<evidence type="ECO:0000313" key="3">
    <source>
        <dbReference type="Proteomes" id="UP000661507"/>
    </source>
</evidence>
<keyword evidence="1" id="KW-0067">ATP-binding</keyword>
<dbReference type="PANTHER" id="PTHR30292">
    <property type="entry name" value="UNCHARACTERIZED PROTEIN YBGL-RELATED"/>
    <property type="match status" value="1"/>
</dbReference>
<keyword evidence="1" id="KW-0378">Hydrolase</keyword>
<proteinExistence type="inferred from homology"/>
<dbReference type="GO" id="GO:0005975">
    <property type="term" value="P:carbohydrate metabolic process"/>
    <property type="evidence" value="ECO:0007669"/>
    <property type="project" value="InterPro"/>
</dbReference>
<dbReference type="Pfam" id="PF03746">
    <property type="entry name" value="LamB_YcsF"/>
    <property type="match status" value="1"/>
</dbReference>
<dbReference type="Proteomes" id="UP000661507">
    <property type="component" value="Unassembled WGS sequence"/>
</dbReference>
<name>A0A917K6D7_9PROT</name>
<reference evidence="2" key="1">
    <citation type="journal article" date="2014" name="Int. J. Syst. Evol. Microbiol.">
        <title>Complete genome sequence of Corynebacterium casei LMG S-19264T (=DSM 44701T), isolated from a smear-ripened cheese.</title>
        <authorList>
            <consortium name="US DOE Joint Genome Institute (JGI-PGF)"/>
            <person name="Walter F."/>
            <person name="Albersmeier A."/>
            <person name="Kalinowski J."/>
            <person name="Ruckert C."/>
        </authorList>
    </citation>
    <scope>NUCLEOTIDE SEQUENCE</scope>
    <source>
        <strain evidence="2">CGMCC 1.3617</strain>
    </source>
</reference>
<evidence type="ECO:0000256" key="1">
    <source>
        <dbReference type="HAMAP-Rule" id="MF_00691"/>
    </source>
</evidence>
<evidence type="ECO:0000313" key="2">
    <source>
        <dbReference type="EMBL" id="GGJ02713.1"/>
    </source>
</evidence>
<sequence>MSERIIDFNADMGEGYGPWRMGDDTAMLDIVTSASVACGGHASDPETMFRTLTQARERGVTIGAHPGYPDREGFGRRRLPYPPAEIERFVAAQIGALIGIGRLAGVRVGYVKPHGALGNVAAEDRTVAEAIARAVRAFDGLAVLAMPGSEFERAARAAGLTTYAEIFADRGYTPQGQLVARGQPGAMIEDTQEAAARLLHFLETGRMKTVDGGEVPLDAVSICIHGDSDHAVAMARGVRRALEQAGVTLKSFLPAERI</sequence>
<dbReference type="GO" id="GO:0005524">
    <property type="term" value="F:ATP binding"/>
    <property type="evidence" value="ECO:0007669"/>
    <property type="project" value="UniProtKB-UniRule"/>
</dbReference>
<reference evidence="2" key="2">
    <citation type="submission" date="2020-09" db="EMBL/GenBank/DDBJ databases">
        <authorList>
            <person name="Sun Q."/>
            <person name="Zhou Y."/>
        </authorList>
    </citation>
    <scope>NUCLEOTIDE SEQUENCE</scope>
    <source>
        <strain evidence="2">CGMCC 1.3617</strain>
    </source>
</reference>
<dbReference type="NCBIfam" id="NF003814">
    <property type="entry name" value="PRK05406.1-3"/>
    <property type="match status" value="1"/>
</dbReference>
<dbReference type="InterPro" id="IPR005501">
    <property type="entry name" value="LamB/YcsF/PxpA-like"/>
</dbReference>
<dbReference type="EMBL" id="BMKW01000002">
    <property type="protein sequence ID" value="GGJ02713.1"/>
    <property type="molecule type" value="Genomic_DNA"/>
</dbReference>
<dbReference type="EC" id="3.5.2.9" evidence="1"/>
<dbReference type="PANTHER" id="PTHR30292:SF0">
    <property type="entry name" value="5-OXOPROLINASE SUBUNIT A"/>
    <property type="match status" value="1"/>
</dbReference>
<comment type="similarity">
    <text evidence="1">Belongs to the LamB/PxpA family.</text>
</comment>
<dbReference type="CDD" id="cd10787">
    <property type="entry name" value="LamB_YcsF_like"/>
    <property type="match status" value="1"/>
</dbReference>
<keyword evidence="3" id="KW-1185">Reference proteome</keyword>
<protein>
    <recommendedName>
        <fullName evidence="1">5-oxoprolinase subunit A</fullName>
        <shortName evidence="1">5-OPase subunit A</shortName>
        <ecNumber evidence="1">3.5.2.9</ecNumber>
    </recommendedName>
    <alternativeName>
        <fullName evidence="1">5-oxoprolinase (ATP-hydrolyzing) subunit A</fullName>
    </alternativeName>
</protein>
<accession>A0A917K6D7</accession>
<dbReference type="Gene3D" id="3.20.20.370">
    <property type="entry name" value="Glycoside hydrolase/deacetylase"/>
    <property type="match status" value="1"/>
</dbReference>
<comment type="catalytic activity">
    <reaction evidence="1">
        <text>5-oxo-L-proline + ATP + 2 H2O = L-glutamate + ADP + phosphate + H(+)</text>
        <dbReference type="Rhea" id="RHEA:10348"/>
        <dbReference type="ChEBI" id="CHEBI:15377"/>
        <dbReference type="ChEBI" id="CHEBI:15378"/>
        <dbReference type="ChEBI" id="CHEBI:29985"/>
        <dbReference type="ChEBI" id="CHEBI:30616"/>
        <dbReference type="ChEBI" id="CHEBI:43474"/>
        <dbReference type="ChEBI" id="CHEBI:58402"/>
        <dbReference type="ChEBI" id="CHEBI:456216"/>
        <dbReference type="EC" id="3.5.2.9"/>
    </reaction>
</comment>
<dbReference type="InterPro" id="IPR011330">
    <property type="entry name" value="Glyco_hydro/deAcase_b/a-brl"/>
</dbReference>
<dbReference type="NCBIfam" id="NF003816">
    <property type="entry name" value="PRK05406.1-5"/>
    <property type="match status" value="1"/>
</dbReference>
<keyword evidence="1" id="KW-0547">Nucleotide-binding</keyword>
<dbReference type="AlphaFoldDB" id="A0A917K6D7"/>
<comment type="function">
    <text evidence="1">Catalyzes the cleavage of 5-oxoproline to form L-glutamate coupled to the hydrolysis of ATP to ADP and inorganic phosphate.</text>
</comment>
<comment type="caution">
    <text evidence="2">The sequence shown here is derived from an EMBL/GenBank/DDBJ whole genome shotgun (WGS) entry which is preliminary data.</text>
</comment>
<dbReference type="RefSeq" id="WP_188965550.1">
    <property type="nucleotide sequence ID" value="NZ_BMKW01000002.1"/>
</dbReference>
<dbReference type="GO" id="GO:0017168">
    <property type="term" value="F:5-oxoprolinase (ATP-hydrolyzing) activity"/>
    <property type="evidence" value="ECO:0007669"/>
    <property type="project" value="UniProtKB-UniRule"/>
</dbReference>
<gene>
    <name evidence="1" type="primary">pxpA</name>
    <name evidence="2" type="ORF">GCM10011320_06950</name>
</gene>
<dbReference type="HAMAP" id="MF_00691">
    <property type="entry name" value="PxpA"/>
    <property type="match status" value="1"/>
</dbReference>
<comment type="subunit">
    <text evidence="1">Forms a complex composed of PxpA, PxpB and PxpC.</text>
</comment>